<dbReference type="Proteomes" id="UP000193577">
    <property type="component" value="Unassembled WGS sequence"/>
</dbReference>
<dbReference type="CDD" id="cd00093">
    <property type="entry name" value="HTH_XRE"/>
    <property type="match status" value="1"/>
</dbReference>
<protein>
    <submittedName>
        <fullName evidence="2">Uncharacterized protein</fullName>
    </submittedName>
</protein>
<dbReference type="PROSITE" id="PS50006">
    <property type="entry name" value="FHA_DOMAIN"/>
    <property type="match status" value="1"/>
</dbReference>
<dbReference type="AlphaFoldDB" id="A0A7I7SCV3"/>
<organism evidence="2 3">
    <name type="scientific">Mycolicibacillus koreensis</name>
    <dbReference type="NCBI Taxonomy" id="1069220"/>
    <lineage>
        <taxon>Bacteria</taxon>
        <taxon>Bacillati</taxon>
        <taxon>Actinomycetota</taxon>
        <taxon>Actinomycetes</taxon>
        <taxon>Mycobacteriales</taxon>
        <taxon>Mycobacteriaceae</taxon>
        <taxon>Mycolicibacillus</taxon>
    </lineage>
</organism>
<dbReference type="InterPro" id="IPR008984">
    <property type="entry name" value="SMAD_FHA_dom_sf"/>
</dbReference>
<dbReference type="InterPro" id="IPR001387">
    <property type="entry name" value="Cro/C1-type_HTH"/>
</dbReference>
<gene>
    <name evidence="2" type="ORF">B8W67_03055</name>
</gene>
<dbReference type="InterPro" id="IPR000253">
    <property type="entry name" value="FHA_dom"/>
</dbReference>
<accession>A0A7I7SCV3</accession>
<dbReference type="OrthoDB" id="3214282at2"/>
<comment type="caution">
    <text evidence="2">The sequence shown here is derived from an EMBL/GenBank/DDBJ whole genome shotgun (WGS) entry which is preliminary data.</text>
</comment>
<dbReference type="Gene3D" id="1.10.260.40">
    <property type="entry name" value="lambda repressor-like DNA-binding domains"/>
    <property type="match status" value="1"/>
</dbReference>
<dbReference type="SUPFAM" id="SSF47413">
    <property type="entry name" value="lambda repressor-like DNA-binding domains"/>
    <property type="match status" value="1"/>
</dbReference>
<dbReference type="EMBL" id="NCXO01000004">
    <property type="protein sequence ID" value="OSC35387.1"/>
    <property type="molecule type" value="Genomic_DNA"/>
</dbReference>
<dbReference type="Gene3D" id="2.60.200.20">
    <property type="match status" value="1"/>
</dbReference>
<evidence type="ECO:0000313" key="3">
    <source>
        <dbReference type="Proteomes" id="UP000193577"/>
    </source>
</evidence>
<reference evidence="2 3" key="1">
    <citation type="submission" date="2017-04" db="EMBL/GenBank/DDBJ databases">
        <title>The new phylogeny of genus Mycobacterium.</title>
        <authorList>
            <person name="Tortoli E."/>
            <person name="Trovato A."/>
            <person name="Cirillo D.M."/>
        </authorList>
    </citation>
    <scope>NUCLEOTIDE SEQUENCE [LARGE SCALE GENOMIC DNA]</scope>
    <source>
        <strain evidence="2 3">KCTC 19819</strain>
    </source>
</reference>
<keyword evidence="1" id="KW-0597">Phosphoprotein</keyword>
<dbReference type="GO" id="GO:0003677">
    <property type="term" value="F:DNA binding"/>
    <property type="evidence" value="ECO:0007669"/>
    <property type="project" value="InterPro"/>
</dbReference>
<proteinExistence type="predicted"/>
<dbReference type="Pfam" id="PF00498">
    <property type="entry name" value="FHA"/>
    <property type="match status" value="1"/>
</dbReference>
<sequence length="377" mass="40146">MSERSFPAPTPAPTRASTLAVQIGAERHLLAPANGPAVIGRDPDAAIHLSDDRISRSHVRVEPHADGWQAIDTSTNGIFVDGVQRSSVFITAPVTVHLGDARGIPVRFTPGAPMEATGITATAGAADRTEVVSRTAEISAEYDQVDPAIARAGRAVAARRRELDITQRSLARDKIINAGTLISFEKGRSWPRRSTLAKLEEILQWAPGTITQIRSGAGPEEDREETEVVTNSVRAPLMAEAVELAMHTINSAAADLPVASDREFTPKITAILADLRKLEAVAANAARNAKGTPSVVLALSTVRRRYHELMLHAVQAPTATLGQRLYAVRDQADLTVEETANAADLSAQTIVDAEADRDLPADAVTALENLVAQLSVS</sequence>
<dbReference type="RefSeq" id="WP_085302219.1">
    <property type="nucleotide sequence ID" value="NZ_AP022594.1"/>
</dbReference>
<evidence type="ECO:0000313" key="2">
    <source>
        <dbReference type="EMBL" id="OSC35387.1"/>
    </source>
</evidence>
<dbReference type="SMART" id="SM00240">
    <property type="entry name" value="FHA"/>
    <property type="match status" value="1"/>
</dbReference>
<keyword evidence="3" id="KW-1185">Reference proteome</keyword>
<evidence type="ECO:0000256" key="1">
    <source>
        <dbReference type="ARBA" id="ARBA00022553"/>
    </source>
</evidence>
<dbReference type="InterPro" id="IPR010982">
    <property type="entry name" value="Lambda_DNA-bd_dom_sf"/>
</dbReference>
<name>A0A7I7SCV3_9MYCO</name>
<dbReference type="SUPFAM" id="SSF49879">
    <property type="entry name" value="SMAD/FHA domain"/>
    <property type="match status" value="1"/>
</dbReference>